<keyword evidence="1" id="KW-1133">Transmembrane helix</keyword>
<dbReference type="AlphaFoldDB" id="A0A5M9RAA9"/>
<accession>A0A5M9RAA9</accession>
<evidence type="ECO:0000256" key="1">
    <source>
        <dbReference type="SAM" id="Phobius"/>
    </source>
</evidence>
<proteinExistence type="predicted"/>
<sequence>MEIRMDTDLKYSLAMTFAALAMIVAFAFMLF</sequence>
<gene>
    <name evidence="2" type="primary">ynhF</name>
    <name evidence="2" type="ORF">F4V73_03580</name>
</gene>
<organism evidence="2 3">
    <name type="scientific">Morganella psychrotolerans</name>
    <dbReference type="NCBI Taxonomy" id="368603"/>
    <lineage>
        <taxon>Bacteria</taxon>
        <taxon>Pseudomonadati</taxon>
        <taxon>Pseudomonadota</taxon>
        <taxon>Gammaproteobacteria</taxon>
        <taxon>Enterobacterales</taxon>
        <taxon>Morganellaceae</taxon>
        <taxon>Morganella</taxon>
    </lineage>
</organism>
<protein>
    <submittedName>
        <fullName evidence="2">YnhF family membrane protein</fullName>
    </submittedName>
</protein>
<keyword evidence="1" id="KW-0812">Transmembrane</keyword>
<name>A0A5M9RAA9_9GAMM</name>
<comment type="caution">
    <text evidence="2">The sequence shown here is derived from an EMBL/GenBank/DDBJ whole genome shotgun (WGS) entry which is preliminary data.</text>
</comment>
<dbReference type="NCBIfam" id="NF033411">
    <property type="entry name" value="small_mem_YnhF"/>
    <property type="match status" value="1"/>
</dbReference>
<dbReference type="InterPro" id="IPR047743">
    <property type="entry name" value="YnhF-like"/>
</dbReference>
<dbReference type="Proteomes" id="UP000322181">
    <property type="component" value="Unassembled WGS sequence"/>
</dbReference>
<reference evidence="2 3" key="1">
    <citation type="submission" date="2019-09" db="EMBL/GenBank/DDBJ databases">
        <title>Draft genome sequence of various Type strains from the CCUG.</title>
        <authorList>
            <person name="Pineiro-Iglesias B."/>
            <person name="Tunovic T."/>
            <person name="Unosson C."/>
            <person name="Inganas E."/>
            <person name="Ohlen M."/>
            <person name="Cardew S."/>
            <person name="Jensie-Markopoulos S."/>
            <person name="Salva-Serra F."/>
            <person name="Jaen-Luchoro D."/>
            <person name="Karlsson R."/>
            <person name="Svensson-Stadler L."/>
            <person name="Chun J."/>
            <person name="Moore E."/>
        </authorList>
    </citation>
    <scope>NUCLEOTIDE SEQUENCE [LARGE SCALE GENOMIC DNA]</scope>
    <source>
        <strain evidence="2 3">CCUG 53682T</strain>
    </source>
</reference>
<evidence type="ECO:0000313" key="3">
    <source>
        <dbReference type="Proteomes" id="UP000322181"/>
    </source>
</evidence>
<dbReference type="EMBL" id="VXKB01000001">
    <property type="protein sequence ID" value="KAA8716966.1"/>
    <property type="molecule type" value="Genomic_DNA"/>
</dbReference>
<evidence type="ECO:0000313" key="2">
    <source>
        <dbReference type="EMBL" id="KAA8716966.1"/>
    </source>
</evidence>
<keyword evidence="1" id="KW-0472">Membrane</keyword>
<dbReference type="OrthoDB" id="6463628at2"/>
<feature type="transmembrane region" description="Helical" evidence="1">
    <location>
        <begin position="12"/>
        <end position="30"/>
    </location>
</feature>